<accession>A0A2G9U035</accession>
<keyword evidence="6" id="KW-1185">Reference proteome</keyword>
<evidence type="ECO:0000256" key="3">
    <source>
        <dbReference type="SAM" id="Coils"/>
    </source>
</evidence>
<organism evidence="5 6">
    <name type="scientific">Teladorsagia circumcincta</name>
    <name type="common">Brown stomach worm</name>
    <name type="synonym">Ostertagia circumcincta</name>
    <dbReference type="NCBI Taxonomy" id="45464"/>
    <lineage>
        <taxon>Eukaryota</taxon>
        <taxon>Metazoa</taxon>
        <taxon>Ecdysozoa</taxon>
        <taxon>Nematoda</taxon>
        <taxon>Chromadorea</taxon>
        <taxon>Rhabditida</taxon>
        <taxon>Rhabditina</taxon>
        <taxon>Rhabditomorpha</taxon>
        <taxon>Strongyloidea</taxon>
        <taxon>Trichostrongylidae</taxon>
        <taxon>Teladorsagia</taxon>
    </lineage>
</organism>
<dbReference type="AlphaFoldDB" id="A0A2G9U035"/>
<evidence type="ECO:0000313" key="5">
    <source>
        <dbReference type="EMBL" id="PIO63641.1"/>
    </source>
</evidence>
<reference evidence="5 6" key="1">
    <citation type="submission" date="2015-09" db="EMBL/GenBank/DDBJ databases">
        <title>Draft genome of the parasitic nematode Teladorsagia circumcincta isolate WARC Sus (inbred).</title>
        <authorList>
            <person name="Mitreva M."/>
        </authorList>
    </citation>
    <scope>NUCLEOTIDE SEQUENCE [LARGE SCALE GENOMIC DNA]</scope>
    <source>
        <strain evidence="5 6">S</strain>
    </source>
</reference>
<feature type="coiled-coil region" evidence="3">
    <location>
        <begin position="160"/>
        <end position="223"/>
    </location>
</feature>
<evidence type="ECO:0000256" key="4">
    <source>
        <dbReference type="SAM" id="MobiDB-lite"/>
    </source>
</evidence>
<dbReference type="Pfam" id="PF16046">
    <property type="entry name" value="FAM76"/>
    <property type="match status" value="2"/>
</dbReference>
<evidence type="ECO:0000256" key="1">
    <source>
        <dbReference type="ARBA" id="ARBA00009097"/>
    </source>
</evidence>
<sequence>MSDPPEFSFPCYVTACTYDQYFRSSVQCEKCQKNEAKYGKPTTCKFCQLPAAFHEEKCVYCSHSERKFGAPIPCANCKLRAAFSKDPKKAKPTLCRMCVIQARANKQTNLAGVAVSSSDTPGGHKRKREEKKKVEKSQAEPVKVAKRDPFADSGENVLLVQQLRDQISKLNSMVAQKDAAMMEKDKKIATLKADLMSAERKHREKVEHLMKEHDEAIKKLLERQRQASLAAKAAKK</sequence>
<gene>
    <name evidence="5" type="ORF">TELCIR_14754</name>
</gene>
<evidence type="ECO:0000313" key="6">
    <source>
        <dbReference type="Proteomes" id="UP000230423"/>
    </source>
</evidence>
<proteinExistence type="inferred from homology"/>
<dbReference type="Proteomes" id="UP000230423">
    <property type="component" value="Unassembled WGS sequence"/>
</dbReference>
<protein>
    <recommendedName>
        <fullName evidence="7">Protein FAM76A</fullName>
    </recommendedName>
</protein>
<name>A0A2G9U035_TELCI</name>
<evidence type="ECO:0000256" key="2">
    <source>
        <dbReference type="ARBA" id="ARBA00023054"/>
    </source>
</evidence>
<feature type="compositionally biased region" description="Polar residues" evidence="4">
    <location>
        <begin position="111"/>
        <end position="120"/>
    </location>
</feature>
<dbReference type="OrthoDB" id="3689at2759"/>
<comment type="similarity">
    <text evidence="1">Belongs to the FAM76 family.</text>
</comment>
<keyword evidence="2 3" id="KW-0175">Coiled coil</keyword>
<dbReference type="InterPro" id="IPR032017">
    <property type="entry name" value="FAM76"/>
</dbReference>
<dbReference type="PANTHER" id="PTHR46176">
    <property type="entry name" value="LD21662P"/>
    <property type="match status" value="1"/>
</dbReference>
<evidence type="ECO:0008006" key="7">
    <source>
        <dbReference type="Google" id="ProtNLM"/>
    </source>
</evidence>
<dbReference type="GO" id="GO:0016607">
    <property type="term" value="C:nuclear speck"/>
    <property type="evidence" value="ECO:0007669"/>
    <property type="project" value="TreeGrafter"/>
</dbReference>
<dbReference type="PANTHER" id="PTHR46176:SF1">
    <property type="entry name" value="LD21662P"/>
    <property type="match status" value="1"/>
</dbReference>
<feature type="compositionally biased region" description="Basic and acidic residues" evidence="4">
    <location>
        <begin position="131"/>
        <end position="143"/>
    </location>
</feature>
<feature type="region of interest" description="Disordered" evidence="4">
    <location>
        <begin position="111"/>
        <end position="143"/>
    </location>
</feature>
<dbReference type="EMBL" id="KZ350682">
    <property type="protein sequence ID" value="PIO63641.1"/>
    <property type="molecule type" value="Genomic_DNA"/>
</dbReference>